<evidence type="ECO:0000256" key="2">
    <source>
        <dbReference type="ARBA" id="ARBA00022692"/>
    </source>
</evidence>
<reference evidence="6 7" key="1">
    <citation type="submission" date="2019-07" db="EMBL/GenBank/DDBJ databases">
        <title>Whole genome shotgun sequence of Marinococcus halophilus NBRC 102359.</title>
        <authorList>
            <person name="Hosoyama A."/>
            <person name="Uohara A."/>
            <person name="Ohji S."/>
            <person name="Ichikawa N."/>
        </authorList>
    </citation>
    <scope>NUCLEOTIDE SEQUENCE [LARGE SCALE GENOMIC DNA]</scope>
    <source>
        <strain evidence="6 7">NBRC 102359</strain>
    </source>
</reference>
<evidence type="ECO:0000313" key="7">
    <source>
        <dbReference type="Proteomes" id="UP000321051"/>
    </source>
</evidence>
<accession>A0A510Y368</accession>
<sequence>MKKALLIIGGLFLALLIAVGIYAWYLYDSVADTAENINEGNDRQSNLREADVDMDASEPISILLMGVDARNGSTSGRTDTMIVATVNPETESTKMVSIPRDTYTEMIGRGDEGKDKITHANAFGGADMAMNTVENFLNVPIDYYATINFEGFEDMVDAVGGITVNNTFAFSDNGYDFPEGEIEMDGEKALTYVRMRKEDPRGDLGRNERQRQVLEAIANKGQSVTSITRIGDYLDVVEENVRTNMTFDDMKDLRSNYFSARNDIENISFENGQDRTIDGIYYMEQDPAEVQEISNTLREHLELENGEEAPAE</sequence>
<dbReference type="RefSeq" id="WP_079474750.1">
    <property type="nucleotide sequence ID" value="NZ_BJUN01000002.1"/>
</dbReference>
<dbReference type="NCBIfam" id="TIGR00350">
    <property type="entry name" value="lytR_cpsA_psr"/>
    <property type="match status" value="1"/>
</dbReference>
<keyword evidence="4" id="KW-1133">Transmembrane helix</keyword>
<evidence type="ECO:0000256" key="3">
    <source>
        <dbReference type="ARBA" id="ARBA00022968"/>
    </source>
</evidence>
<keyword evidence="2" id="KW-0812">Transmembrane</keyword>
<dbReference type="InterPro" id="IPR004474">
    <property type="entry name" value="LytR_CpsA_psr"/>
</dbReference>
<comment type="caution">
    <text evidence="6">The sequence shown here is derived from an EMBL/GenBank/DDBJ whole genome shotgun (WGS) entry which is preliminary data.</text>
</comment>
<keyword evidence="4" id="KW-0472">Membrane</keyword>
<protein>
    <submittedName>
        <fullName evidence="6">Transcriptional regulator LytR</fullName>
    </submittedName>
</protein>
<dbReference type="Proteomes" id="UP000321051">
    <property type="component" value="Unassembled WGS sequence"/>
</dbReference>
<keyword evidence="3" id="KW-0735">Signal-anchor</keyword>
<dbReference type="AlphaFoldDB" id="A0A510Y368"/>
<dbReference type="Pfam" id="PF03816">
    <property type="entry name" value="LytR_cpsA_psr"/>
    <property type="match status" value="1"/>
</dbReference>
<dbReference type="PANTHER" id="PTHR33392">
    <property type="entry name" value="POLYISOPRENYL-TEICHOIC ACID--PEPTIDOGLYCAN TEICHOIC ACID TRANSFERASE TAGU"/>
    <property type="match status" value="1"/>
</dbReference>
<evidence type="ECO:0000259" key="5">
    <source>
        <dbReference type="Pfam" id="PF03816"/>
    </source>
</evidence>
<evidence type="ECO:0000313" key="6">
    <source>
        <dbReference type="EMBL" id="GEK57754.1"/>
    </source>
</evidence>
<evidence type="ECO:0000256" key="1">
    <source>
        <dbReference type="ARBA" id="ARBA00006068"/>
    </source>
</evidence>
<proteinExistence type="inferred from homology"/>
<dbReference type="OrthoDB" id="27330at2"/>
<evidence type="ECO:0000256" key="4">
    <source>
        <dbReference type="ARBA" id="ARBA00022989"/>
    </source>
</evidence>
<feature type="domain" description="Cell envelope-related transcriptional attenuator" evidence="5">
    <location>
        <begin position="77"/>
        <end position="222"/>
    </location>
</feature>
<dbReference type="PANTHER" id="PTHR33392:SF6">
    <property type="entry name" value="POLYISOPRENYL-TEICHOIC ACID--PEPTIDOGLYCAN TEICHOIC ACID TRANSFERASE TAGU"/>
    <property type="match status" value="1"/>
</dbReference>
<dbReference type="GO" id="GO:0071555">
    <property type="term" value="P:cell wall organization"/>
    <property type="evidence" value="ECO:0007669"/>
    <property type="project" value="UniProtKB-KW"/>
</dbReference>
<name>A0A510Y368_MARHA</name>
<dbReference type="EMBL" id="BJUN01000002">
    <property type="protein sequence ID" value="GEK57754.1"/>
    <property type="molecule type" value="Genomic_DNA"/>
</dbReference>
<keyword evidence="7" id="KW-1185">Reference proteome</keyword>
<comment type="similarity">
    <text evidence="1">Belongs to the LytR/CpsA/Psr (LCP) family.</text>
</comment>
<dbReference type="STRING" id="1371.GCA_900166605_00414"/>
<organism evidence="6 7">
    <name type="scientific">Marinococcus halophilus</name>
    <dbReference type="NCBI Taxonomy" id="1371"/>
    <lineage>
        <taxon>Bacteria</taxon>
        <taxon>Bacillati</taxon>
        <taxon>Bacillota</taxon>
        <taxon>Bacilli</taxon>
        <taxon>Bacillales</taxon>
        <taxon>Bacillaceae</taxon>
        <taxon>Marinococcus</taxon>
    </lineage>
</organism>
<dbReference type="InterPro" id="IPR050922">
    <property type="entry name" value="LytR/CpsA/Psr_CW_biosynth"/>
</dbReference>
<gene>
    <name evidence="6" type="primary">lytR</name>
    <name evidence="6" type="ORF">MHA01_06590</name>
</gene>
<dbReference type="Gene3D" id="3.40.630.190">
    <property type="entry name" value="LCP protein"/>
    <property type="match status" value="1"/>
</dbReference>